<proteinExistence type="predicted"/>
<evidence type="ECO:0000313" key="3">
    <source>
        <dbReference type="EMBL" id="KAF7350274.1"/>
    </source>
</evidence>
<evidence type="ECO:0000259" key="2">
    <source>
        <dbReference type="Pfam" id="PF20415"/>
    </source>
</evidence>
<dbReference type="Proteomes" id="UP000620124">
    <property type="component" value="Unassembled WGS sequence"/>
</dbReference>
<name>A0A8H7CTX0_9AGAR</name>
<dbReference type="InterPro" id="IPR046522">
    <property type="entry name" value="DUF6699"/>
</dbReference>
<evidence type="ECO:0000256" key="1">
    <source>
        <dbReference type="SAM" id="MobiDB-lite"/>
    </source>
</evidence>
<organism evidence="3 4">
    <name type="scientific">Mycena venus</name>
    <dbReference type="NCBI Taxonomy" id="2733690"/>
    <lineage>
        <taxon>Eukaryota</taxon>
        <taxon>Fungi</taxon>
        <taxon>Dikarya</taxon>
        <taxon>Basidiomycota</taxon>
        <taxon>Agaricomycotina</taxon>
        <taxon>Agaricomycetes</taxon>
        <taxon>Agaricomycetidae</taxon>
        <taxon>Agaricales</taxon>
        <taxon>Marasmiineae</taxon>
        <taxon>Mycenaceae</taxon>
        <taxon>Mycena</taxon>
    </lineage>
</organism>
<dbReference type="EMBL" id="JACAZI010000010">
    <property type="protein sequence ID" value="KAF7350274.1"/>
    <property type="molecule type" value="Genomic_DNA"/>
</dbReference>
<dbReference type="AlphaFoldDB" id="A0A8H7CTX0"/>
<keyword evidence="4" id="KW-1185">Reference proteome</keyword>
<accession>A0A8H7CTX0</accession>
<feature type="domain" description="DUF6699" evidence="2">
    <location>
        <begin position="167"/>
        <end position="272"/>
    </location>
</feature>
<dbReference type="Pfam" id="PF20415">
    <property type="entry name" value="DUF6699"/>
    <property type="match status" value="1"/>
</dbReference>
<sequence length="284" mass="30776">MHDRQSAFPASTGRRTLFDANGIEISGPYISVHDGLAVAFPASQCATHRRTGLPWTIPPGLGRQQVQSLYAGVPHPHIPSAIPLSRDSHQRSGAGVPRLAGMPDTQPHPQSHRRRPTPIPLPPQLEGVTSVTLHPALAKASTRLVNIDFASLALPMADAETNAALPWFHLLSSTPATSPPLPSLTIESPRLPWAITAHPSGRVARVLTVADVIGAIQSALCLPIDAEQFLDWEIMMRSGSRWPGRRSLRHQNAMTRLDLLEGKTRFAGLYESTMGCDVWVLEVA</sequence>
<dbReference type="OrthoDB" id="3172906at2759"/>
<evidence type="ECO:0000313" key="4">
    <source>
        <dbReference type="Proteomes" id="UP000620124"/>
    </source>
</evidence>
<comment type="caution">
    <text evidence="3">The sequence shown here is derived from an EMBL/GenBank/DDBJ whole genome shotgun (WGS) entry which is preliminary data.</text>
</comment>
<feature type="region of interest" description="Disordered" evidence="1">
    <location>
        <begin position="79"/>
        <end position="116"/>
    </location>
</feature>
<reference evidence="3" key="1">
    <citation type="submission" date="2020-05" db="EMBL/GenBank/DDBJ databases">
        <title>Mycena genomes resolve the evolution of fungal bioluminescence.</title>
        <authorList>
            <person name="Tsai I.J."/>
        </authorList>
    </citation>
    <scope>NUCLEOTIDE SEQUENCE</scope>
    <source>
        <strain evidence="3">CCC161011</strain>
    </source>
</reference>
<gene>
    <name evidence="3" type="ORF">MVEN_01331400</name>
</gene>
<protein>
    <recommendedName>
        <fullName evidence="2">DUF6699 domain-containing protein</fullName>
    </recommendedName>
</protein>